<dbReference type="KEGG" id="sfol:H3H32_26325"/>
<dbReference type="GO" id="GO:0016740">
    <property type="term" value="F:transferase activity"/>
    <property type="evidence" value="ECO:0007669"/>
    <property type="project" value="UniProtKB-KW"/>
</dbReference>
<name>A0A7G5GRF7_9BACT</name>
<sequence>MKIVVVGSRLADSLEQHLCQSFRVLGYDATLLDVADGLLVSAKINYWMARFVEFYDRAISSNIADRIIKLRPDLVVVVYRYLHPVLVERLKKQLPGVIVVQMNPDPISNLEKQQIIAADFDYYFSKEPYIVDTLRHKAGLNAHYLPEGFNPRIYQKPAVEKSVAEWLTDIDVLVFGNLYAYRARMVEQLIRAGLKVTVYGHQGPYLRPELNAIINQHQLTGPEKNRLFYGAKIVFNNFHYAEVSSVNHKYFELNGIGAFQLCDYKSTIEDHTGIPAEQVTYRNIDDAIDKIRYYLARPVKRHELAATQYTHFQQHHTFDQRVTQLLQTVGLAPLLDSEQLQIDDWWDD</sequence>
<evidence type="ECO:0000313" key="2">
    <source>
        <dbReference type="EMBL" id="QMW01449.1"/>
    </source>
</evidence>
<evidence type="ECO:0000313" key="3">
    <source>
        <dbReference type="Proteomes" id="UP000515369"/>
    </source>
</evidence>
<reference evidence="2 3" key="1">
    <citation type="submission" date="2020-07" db="EMBL/GenBank/DDBJ databases">
        <title>Spirosoma foliorum sp. nov., isolated from the leaves on the Nejang mountain Korea, Republic of.</title>
        <authorList>
            <person name="Ho H."/>
            <person name="Lee Y.-J."/>
            <person name="Nurcahyanto D.-A."/>
            <person name="Kim S.-G."/>
        </authorList>
    </citation>
    <scope>NUCLEOTIDE SEQUENCE [LARGE SCALE GENOMIC DNA]</scope>
    <source>
        <strain evidence="2 3">PL0136</strain>
    </source>
</reference>
<gene>
    <name evidence="2" type="ORF">H3H32_26325</name>
</gene>
<dbReference type="RefSeq" id="WP_182458731.1">
    <property type="nucleotide sequence ID" value="NZ_CP059732.1"/>
</dbReference>
<dbReference type="Pfam" id="PF13524">
    <property type="entry name" value="Glyco_trans_1_2"/>
    <property type="match status" value="1"/>
</dbReference>
<dbReference type="InterPro" id="IPR055259">
    <property type="entry name" value="YkvP/CgeB_Glyco_trans-like"/>
</dbReference>
<protein>
    <submittedName>
        <fullName evidence="2">Glycosyltransferase</fullName>
    </submittedName>
</protein>
<keyword evidence="2" id="KW-0808">Transferase</keyword>
<dbReference type="AlphaFoldDB" id="A0A7G5GRF7"/>
<dbReference type="SUPFAM" id="SSF53756">
    <property type="entry name" value="UDP-Glycosyltransferase/glycogen phosphorylase"/>
    <property type="match status" value="1"/>
</dbReference>
<accession>A0A7G5GRF7</accession>
<feature type="domain" description="Spore protein YkvP/CgeB glycosyl transferase-like" evidence="1">
    <location>
        <begin position="182"/>
        <end position="327"/>
    </location>
</feature>
<keyword evidence="3" id="KW-1185">Reference proteome</keyword>
<organism evidence="2 3">
    <name type="scientific">Spirosoma foliorum</name>
    <dbReference type="NCBI Taxonomy" id="2710596"/>
    <lineage>
        <taxon>Bacteria</taxon>
        <taxon>Pseudomonadati</taxon>
        <taxon>Bacteroidota</taxon>
        <taxon>Cytophagia</taxon>
        <taxon>Cytophagales</taxon>
        <taxon>Cytophagaceae</taxon>
        <taxon>Spirosoma</taxon>
    </lineage>
</organism>
<proteinExistence type="predicted"/>
<dbReference type="EMBL" id="CP059732">
    <property type="protein sequence ID" value="QMW01449.1"/>
    <property type="molecule type" value="Genomic_DNA"/>
</dbReference>
<evidence type="ECO:0000259" key="1">
    <source>
        <dbReference type="Pfam" id="PF13524"/>
    </source>
</evidence>
<dbReference type="Proteomes" id="UP000515369">
    <property type="component" value="Chromosome"/>
</dbReference>